<dbReference type="PANTHER" id="PTHR13190:SF1">
    <property type="entry name" value="AUTOPHAGY-RELATED 2, ISOFORM A"/>
    <property type="match status" value="1"/>
</dbReference>
<feature type="region of interest" description="Disordered" evidence="12">
    <location>
        <begin position="202"/>
        <end position="221"/>
    </location>
</feature>
<dbReference type="Proteomes" id="UP001168821">
    <property type="component" value="Unassembled WGS sequence"/>
</dbReference>
<evidence type="ECO:0000256" key="12">
    <source>
        <dbReference type="SAM" id="MobiDB-lite"/>
    </source>
</evidence>
<keyword evidence="7" id="KW-0072">Autophagy</keyword>
<organism evidence="13 14">
    <name type="scientific">Zophobas morio</name>
    <dbReference type="NCBI Taxonomy" id="2755281"/>
    <lineage>
        <taxon>Eukaryota</taxon>
        <taxon>Metazoa</taxon>
        <taxon>Ecdysozoa</taxon>
        <taxon>Arthropoda</taxon>
        <taxon>Hexapoda</taxon>
        <taxon>Insecta</taxon>
        <taxon>Pterygota</taxon>
        <taxon>Neoptera</taxon>
        <taxon>Endopterygota</taxon>
        <taxon>Coleoptera</taxon>
        <taxon>Polyphaga</taxon>
        <taxon>Cucujiformia</taxon>
        <taxon>Tenebrionidae</taxon>
        <taxon>Zophobas</taxon>
    </lineage>
</organism>
<protein>
    <recommendedName>
        <fullName evidence="4">Autophagy-related protein 2</fullName>
    </recommendedName>
</protein>
<gene>
    <name evidence="13" type="ORF">Zmor_021271</name>
</gene>
<comment type="catalytic activity">
    <reaction evidence="11">
        <text>a 1,2-diacyl-sn-glycero-3-phosphoethanolamine(in) = a 1,2-diacyl-sn-glycero-3-phosphoethanolamine(out)</text>
        <dbReference type="Rhea" id="RHEA:38895"/>
        <dbReference type="ChEBI" id="CHEBI:64612"/>
    </reaction>
</comment>
<dbReference type="GO" id="GO:0000045">
    <property type="term" value="P:autophagosome assembly"/>
    <property type="evidence" value="ECO:0007669"/>
    <property type="project" value="TreeGrafter"/>
</dbReference>
<dbReference type="GO" id="GO:0043495">
    <property type="term" value="F:protein-membrane adaptor activity"/>
    <property type="evidence" value="ECO:0007669"/>
    <property type="project" value="TreeGrafter"/>
</dbReference>
<dbReference type="GO" id="GO:0000422">
    <property type="term" value="P:autophagy of mitochondrion"/>
    <property type="evidence" value="ECO:0007669"/>
    <property type="project" value="TreeGrafter"/>
</dbReference>
<dbReference type="GO" id="GO:0034045">
    <property type="term" value="C:phagophore assembly site membrane"/>
    <property type="evidence" value="ECO:0007669"/>
    <property type="project" value="UniProtKB-SubCell"/>
</dbReference>
<keyword evidence="9" id="KW-0472">Membrane</keyword>
<proteinExistence type="inferred from homology"/>
<dbReference type="GO" id="GO:0032266">
    <property type="term" value="F:phosphatidylinositol-3-phosphate binding"/>
    <property type="evidence" value="ECO:0007669"/>
    <property type="project" value="TreeGrafter"/>
</dbReference>
<dbReference type="PANTHER" id="PTHR13190">
    <property type="entry name" value="AUTOPHAGY-RELATED 2, ISOFORM A"/>
    <property type="match status" value="1"/>
</dbReference>
<evidence type="ECO:0000313" key="14">
    <source>
        <dbReference type="Proteomes" id="UP001168821"/>
    </source>
</evidence>
<comment type="subcellular location">
    <subcellularLocation>
        <location evidence="1">Endoplasmic reticulum membrane</location>
        <topology evidence="1">Peripheral membrane protein</topology>
    </subcellularLocation>
    <subcellularLocation>
        <location evidence="2">Preautophagosomal structure membrane</location>
        <topology evidence="2">Peripheral membrane protein</topology>
    </subcellularLocation>
</comment>
<dbReference type="InterPro" id="IPR026849">
    <property type="entry name" value="ATG2"/>
</dbReference>
<dbReference type="GO" id="GO:0061908">
    <property type="term" value="C:phagophore"/>
    <property type="evidence" value="ECO:0007669"/>
    <property type="project" value="TreeGrafter"/>
</dbReference>
<comment type="catalytic activity">
    <reaction evidence="10">
        <text>a 1,2-diacyl-sn-glycero-3-phospho-L-serine(in) = a 1,2-diacyl-sn-glycero-3-phospho-L-serine(out)</text>
        <dbReference type="Rhea" id="RHEA:38663"/>
        <dbReference type="ChEBI" id="CHEBI:57262"/>
    </reaction>
</comment>
<dbReference type="GO" id="GO:0006869">
    <property type="term" value="P:lipid transport"/>
    <property type="evidence" value="ECO:0007669"/>
    <property type="project" value="UniProtKB-KW"/>
</dbReference>
<keyword evidence="5" id="KW-0813">Transport</keyword>
<accession>A0AA38I600</accession>
<sequence>MPWYQNIIPEPVKKKCYIYLLQRYMGQYFERKLDPSQLSVDLLNGTCFLREIRLDVQSLNDLAEKQNWPLEFVDGFIENLFISVPWTSLLTDSSFIEVTNLRLTMQPKQRNESATSMFESMWTSMTSSLHLAEECAKQTLGSSPIGGQSYEGLELFAQTIDSILSRIKVRFVNTVFQLEHLPKGSPMGVGLVFNIDEITYADESSSDPPKEEATDLSKQDEKKAYLEQSYTARSTRLEGITVSTVEFSSKARTVSQSAMSESSCFDKEDSFASIIERSSASEGNDVKPSFKLGTDQDQYGSSDERNVIMFGQFGGKVEVVVRLKRTEDLEGPKVSIEMDTAPLLLFLSPRQLHLLFELATGLASPDTEDHSNVLTTKYAGKPMSSTDYERIERDLQQQLANPIPNFQLGFPGGHGWATGALDGSDIDENFMPLGKYSGGLYESAVSVASTMESSFSSSMMSTSTEVTNRSRKKMNKIDTDPTAEISRFEIHSASVAVVLLHEDLLTESLGAKTSLVPSSVKQMQATVSKFFDKSSAVFLAKDFKAANAALDDACQLNHLRLLASPLHLEGDEKTTSTAFSISGHLEATSLELSECLYQNSDSIQHVPLLTFSDIKSAQFESPAATAKPSLKLIFKHLEKTTKSSKTGPKTDLLFALNKCTVELDITIVDRISALLNPQQICVVAKPSNPWAADVTSQLASDNESKIDVRVTSPVMTLKLRFPIPDFRPPHDMNKTPWWKRHVRPDFLSFVLTGMSFQTCLLTNQTVQDYTLKCKSLNVAYQEDANSDPVPVGKAGYEDKAMTSLQEIITDCKLNIKIFPTKRVNLEEPAPVPQDPYTTSIMGDLMEKMKPEGPFSSKKVYESDTPHYKDQRDDSKVLMVPGNKSEINDFIKSTTLSSRVRIDVSLPIVSMQLISKRLYETIYNRINNDLLLWEPSAPKPKTTTPAYDNINYGPFGNIEVEGHEVFTLCKSGIQYDSESETDEENEDNSNVFYSTYSSRMKVSQKQLVSESKEESYLTLNIHIANGLLCMCTPVRDATTNSVIPNQQGEFLINVEDATIFVVNGYMGNTDLGYTCLKFHNAQLYHCDIISTPSHSPPLKDIGATPGKHLHPTIYGSEAGTLANSKNRGGDREMVTLCVKIKASHETHHVKNVSIAAGFNKVTLRHRMCNEPNSWISQLTDFFNVNDYPIPGYHAKEILTEMFLHFWDSAIDYRPRYLPIRSVITLGTFSISSHLSSDVNSSTLRFIAEECGLFLSQKGVKKFRLPYSGPVDLKRDYVNVIDLGLFEISLKTSDKKNVDTPHFDLRAANNIIHIRTCADSARALTQLIKYLANYGDLVPPEDGTSSGSAFSSPRHLPEQELVSVEPQEIANLSESQHQQIHDLIQDALEDVDESTSTQVHSDLYSYNGTKMFYFPDERHPPQEPVKPLPQVTTELGQVPFQPNLADSDEEFCFIDEEPGYNIFPKNGVPEIKWLTEDPVRIVDNHFSVPSEKCDPLKTPKNFPTPTRKYTLCEMSVVWHMYGGNDFGPVEKEKKKTVNFSDMKLKDSVSFSNLQKEVVIDSEKVKKKSWLTKGGPNRNHNVLMELQLNKIRFQHEVYPDVSSKASRQVLIVAEIEMRDRLKSSQMNKFLYQYISQMRPKQSNANMLVIKTLHVRPDPQLRSQECCLKISVLPLRFNIDQDALQFLITFFTELGTDVKDDDLQVVSSKHNTPVHQPPVMTVKEDNEDQLKEEAKKIVDENLLILLEENKTEPRSSDETPQVTSSSAEDSPIYFRKVVFSPDVPIRLDYHGKRFDLRTHGPLQGLLMGLAQLNCSELRLKRISHRHGLLGFDKLIMFLIKEWINDIKKNQIPNLLVGVGPMYSFVQLFQGIRDLFCLPFEQYKKDGRFLRGLHRGANSFTTSTAMAALELTTRLIHLIQITAETAFDMLTPGPSVKINPKTKVRRKRYSQPKDIREGVTNAYKLVKEGFEETADNILQVASHEHEQKGYSGAVGGVIRQIPPTIIKPIIIASEATSNVLGGMRCQLVPDARKEANEKWRNEDTYDSYE</sequence>
<evidence type="ECO:0000256" key="9">
    <source>
        <dbReference type="ARBA" id="ARBA00023136"/>
    </source>
</evidence>
<keyword evidence="8" id="KW-0445">Lipid transport</keyword>
<evidence type="ECO:0000313" key="13">
    <source>
        <dbReference type="EMBL" id="KAJ3649531.1"/>
    </source>
</evidence>
<evidence type="ECO:0000256" key="6">
    <source>
        <dbReference type="ARBA" id="ARBA00022824"/>
    </source>
</evidence>
<keyword evidence="14" id="KW-1185">Reference proteome</keyword>
<feature type="compositionally biased region" description="Basic and acidic residues" evidence="12">
    <location>
        <begin position="858"/>
        <end position="872"/>
    </location>
</feature>
<keyword evidence="6" id="KW-0256">Endoplasmic reticulum</keyword>
<comment type="caution">
    <text evidence="13">The sequence shown here is derived from an EMBL/GenBank/DDBJ whole genome shotgun (WGS) entry which is preliminary data.</text>
</comment>
<dbReference type="GO" id="GO:0034727">
    <property type="term" value="P:piecemeal microautophagy of the nucleus"/>
    <property type="evidence" value="ECO:0007669"/>
    <property type="project" value="TreeGrafter"/>
</dbReference>
<evidence type="ECO:0000256" key="5">
    <source>
        <dbReference type="ARBA" id="ARBA00022448"/>
    </source>
</evidence>
<feature type="region of interest" description="Disordered" evidence="12">
    <location>
        <begin position="279"/>
        <end position="299"/>
    </location>
</feature>
<dbReference type="GO" id="GO:0005789">
    <property type="term" value="C:endoplasmic reticulum membrane"/>
    <property type="evidence" value="ECO:0007669"/>
    <property type="project" value="UniProtKB-SubCell"/>
</dbReference>
<evidence type="ECO:0000256" key="2">
    <source>
        <dbReference type="ARBA" id="ARBA00004623"/>
    </source>
</evidence>
<name>A0AA38I600_9CUCU</name>
<evidence type="ECO:0000256" key="7">
    <source>
        <dbReference type="ARBA" id="ARBA00023006"/>
    </source>
</evidence>
<feature type="region of interest" description="Disordered" evidence="12">
    <location>
        <begin position="852"/>
        <end position="872"/>
    </location>
</feature>
<evidence type="ECO:0000256" key="4">
    <source>
        <dbReference type="ARBA" id="ARBA00018070"/>
    </source>
</evidence>
<evidence type="ECO:0000256" key="11">
    <source>
        <dbReference type="ARBA" id="ARBA00024615"/>
    </source>
</evidence>
<reference evidence="13" key="1">
    <citation type="journal article" date="2023" name="G3 (Bethesda)">
        <title>Whole genome assemblies of Zophobas morio and Tenebrio molitor.</title>
        <authorList>
            <person name="Kaur S."/>
            <person name="Stinson S.A."/>
            <person name="diCenzo G.C."/>
        </authorList>
    </citation>
    <scope>NUCLEOTIDE SEQUENCE</scope>
    <source>
        <strain evidence="13">QUZm001</strain>
    </source>
</reference>
<evidence type="ECO:0000256" key="3">
    <source>
        <dbReference type="ARBA" id="ARBA00009714"/>
    </source>
</evidence>
<dbReference type="GO" id="GO:0061723">
    <property type="term" value="P:glycophagy"/>
    <property type="evidence" value="ECO:0007669"/>
    <property type="project" value="TreeGrafter"/>
</dbReference>
<comment type="similarity">
    <text evidence="3">Belongs to the ATG2 family.</text>
</comment>
<feature type="compositionally biased region" description="Basic and acidic residues" evidence="12">
    <location>
        <begin position="208"/>
        <end position="221"/>
    </location>
</feature>
<evidence type="ECO:0000256" key="8">
    <source>
        <dbReference type="ARBA" id="ARBA00023055"/>
    </source>
</evidence>
<dbReference type="EMBL" id="JALNTZ010000006">
    <property type="protein sequence ID" value="KAJ3649531.1"/>
    <property type="molecule type" value="Genomic_DNA"/>
</dbReference>
<dbReference type="Pfam" id="PF13329">
    <property type="entry name" value="ATG2_CAD"/>
    <property type="match status" value="2"/>
</dbReference>
<evidence type="ECO:0000256" key="1">
    <source>
        <dbReference type="ARBA" id="ARBA00004406"/>
    </source>
</evidence>
<dbReference type="GO" id="GO:0061709">
    <property type="term" value="P:reticulophagy"/>
    <property type="evidence" value="ECO:0007669"/>
    <property type="project" value="TreeGrafter"/>
</dbReference>
<evidence type="ECO:0000256" key="10">
    <source>
        <dbReference type="ARBA" id="ARBA00024479"/>
    </source>
</evidence>